<evidence type="ECO:0000259" key="2">
    <source>
        <dbReference type="Pfam" id="PF00534"/>
    </source>
</evidence>
<sequence>MSKVLIDGLIIRKELGGIKVYLQKVLEYLPQEKKPNFILITSNDNKHLFSRFDIEKFNIPISATNPIVRIFLQQIIVPLIVLFKRIDVLYQPVDIISLLAPCKQLTCIHSNHINSILGEYGKIKKTYVLTFFKWTIKRAHRIITISDYVKDETIRIFGFGEEKMKTIYHGGGLVEDHQNWAGTISENHFLFTGTLFNHKNVDKLIDAYALALDKQPSLPELHIVGADFEGNLNKYKHRVEDLGCSKNVVFFGRINDDELLEQIFTALAIVYPSSIEGFGLPLVEAMHARKPLICSNETSIPEVAGDAAIITNVYDRDIFSNDLIRLFDDKSLRAELIEKSIERGKKFNWNNTVRETIKEIEKLSK</sequence>
<proteinExistence type="predicted"/>
<dbReference type="Pfam" id="PF00534">
    <property type="entry name" value="Glycos_transf_1"/>
    <property type="match status" value="1"/>
</dbReference>
<evidence type="ECO:0000256" key="1">
    <source>
        <dbReference type="ARBA" id="ARBA00022679"/>
    </source>
</evidence>
<dbReference type="Proteomes" id="UP000198393">
    <property type="component" value="Unassembled WGS sequence"/>
</dbReference>
<accession>A0A239FHP8</accession>
<keyword evidence="1 4" id="KW-0808">Transferase</keyword>
<dbReference type="PANTHER" id="PTHR46401:SF2">
    <property type="entry name" value="GLYCOSYLTRANSFERASE WBBK-RELATED"/>
    <property type="match status" value="1"/>
</dbReference>
<dbReference type="GO" id="GO:0016757">
    <property type="term" value="F:glycosyltransferase activity"/>
    <property type="evidence" value="ECO:0007669"/>
    <property type="project" value="InterPro"/>
</dbReference>
<dbReference type="CDD" id="cd03809">
    <property type="entry name" value="GT4_MtfB-like"/>
    <property type="match status" value="1"/>
</dbReference>
<evidence type="ECO:0000259" key="3">
    <source>
        <dbReference type="Pfam" id="PF13439"/>
    </source>
</evidence>
<dbReference type="InterPro" id="IPR001296">
    <property type="entry name" value="Glyco_trans_1"/>
</dbReference>
<dbReference type="SUPFAM" id="SSF53756">
    <property type="entry name" value="UDP-Glycosyltransferase/glycogen phosphorylase"/>
    <property type="match status" value="1"/>
</dbReference>
<dbReference type="EMBL" id="FZPD01000001">
    <property type="protein sequence ID" value="SNS55823.1"/>
    <property type="molecule type" value="Genomic_DNA"/>
</dbReference>
<reference evidence="4 5" key="1">
    <citation type="submission" date="2017-06" db="EMBL/GenBank/DDBJ databases">
        <authorList>
            <person name="Kim H.J."/>
            <person name="Triplett B.A."/>
        </authorList>
    </citation>
    <scope>NUCLEOTIDE SEQUENCE [LARGE SCALE GENOMIC DNA]</scope>
    <source>
        <strain evidence="4 5">DSM 19307</strain>
    </source>
</reference>
<dbReference type="Pfam" id="PF13439">
    <property type="entry name" value="Glyco_transf_4"/>
    <property type="match status" value="1"/>
</dbReference>
<dbReference type="InterPro" id="IPR028098">
    <property type="entry name" value="Glyco_trans_4-like_N"/>
</dbReference>
<dbReference type="AlphaFoldDB" id="A0A239FHP8"/>
<organism evidence="4 5">
    <name type="scientific">Ekhidna lutea</name>
    <dbReference type="NCBI Taxonomy" id="447679"/>
    <lineage>
        <taxon>Bacteria</taxon>
        <taxon>Pseudomonadati</taxon>
        <taxon>Bacteroidota</taxon>
        <taxon>Cytophagia</taxon>
        <taxon>Cytophagales</taxon>
        <taxon>Reichenbachiellaceae</taxon>
        <taxon>Ekhidna</taxon>
    </lineage>
</organism>
<dbReference type="Gene3D" id="3.40.50.2000">
    <property type="entry name" value="Glycogen Phosphorylase B"/>
    <property type="match status" value="2"/>
</dbReference>
<evidence type="ECO:0000313" key="4">
    <source>
        <dbReference type="EMBL" id="SNS55823.1"/>
    </source>
</evidence>
<name>A0A239FHP8_EKHLU</name>
<feature type="domain" description="Glycosyl transferase family 1" evidence="2">
    <location>
        <begin position="186"/>
        <end position="342"/>
    </location>
</feature>
<feature type="domain" description="Glycosyltransferase subfamily 4-like N-terminal" evidence="3">
    <location>
        <begin position="16"/>
        <end position="170"/>
    </location>
</feature>
<gene>
    <name evidence="4" type="ORF">SAMN05421640_0655</name>
</gene>
<dbReference type="RefSeq" id="WP_089355408.1">
    <property type="nucleotide sequence ID" value="NZ_FZPD01000001.1"/>
</dbReference>
<evidence type="ECO:0000313" key="5">
    <source>
        <dbReference type="Proteomes" id="UP000198393"/>
    </source>
</evidence>
<keyword evidence="5" id="KW-1185">Reference proteome</keyword>
<dbReference type="OrthoDB" id="9801609at2"/>
<dbReference type="PANTHER" id="PTHR46401">
    <property type="entry name" value="GLYCOSYLTRANSFERASE WBBK-RELATED"/>
    <property type="match status" value="1"/>
</dbReference>
<protein>
    <submittedName>
        <fullName evidence="4">Glycosyltransferase involved in cell wall bisynthesis</fullName>
    </submittedName>
</protein>